<dbReference type="AlphaFoldDB" id="A0A8C5WH63"/>
<proteinExistence type="predicted"/>
<sequence>MTPNEFEKLWNRYDPGGKGYLTHQEFLQKLGVNFASVDSGPSDRIAEENHQCLEKHFSTQQKLHKELDSFHKHQTKALDIKTIEQQIKLKMRVCGSKLSYFDFLKIVDDGRASKYGRRQEPSERDEEDFQTLSPQKALTKLKEAVAASYDQLYTPTSTWVEKVQRVTRPKSGQELTMEDILTRIQEVVRARFHTIAQAFLDLDYAHIDVISKEDFQEVFSKHFMLVTDLQNHTQRPHTAAPHSRPITNCQEVENKFRSALQKAWQDVYKACRANDPESRGEVAISEFVGVLKRFNLEVNEQELDQLTAKYDSARNGKFSYSDFLRNLVLVPNVGKGAAPQRMKLQRPRIPMSTGSLNPLFLDAVLRIQPKILSCWRGMRRTFLSCDDTRCGYISIPDFKQVSVVRLAVFTEHNV</sequence>
<dbReference type="InterPro" id="IPR002048">
    <property type="entry name" value="EF_hand_dom"/>
</dbReference>
<dbReference type="InterPro" id="IPR011992">
    <property type="entry name" value="EF-hand-dom_pair"/>
</dbReference>
<organism evidence="5 6">
    <name type="scientific">Leptobrachium leishanense</name>
    <name type="common">Leishan spiny toad</name>
    <dbReference type="NCBI Taxonomy" id="445787"/>
    <lineage>
        <taxon>Eukaryota</taxon>
        <taxon>Metazoa</taxon>
        <taxon>Chordata</taxon>
        <taxon>Craniata</taxon>
        <taxon>Vertebrata</taxon>
        <taxon>Euteleostomi</taxon>
        <taxon>Amphibia</taxon>
        <taxon>Batrachia</taxon>
        <taxon>Anura</taxon>
        <taxon>Pelobatoidea</taxon>
        <taxon>Megophryidae</taxon>
        <taxon>Leptobrachium</taxon>
    </lineage>
</organism>
<name>A0A8C5WH63_9ANUR</name>
<dbReference type="GeneTree" id="ENSGT00940000167968"/>
<dbReference type="Ensembl" id="ENSLLET00000039463.1">
    <property type="protein sequence ID" value="ENSLLEP00000037992.1"/>
    <property type="gene ID" value="ENSLLEG00000023086.1"/>
</dbReference>
<evidence type="ECO:0000256" key="2">
    <source>
        <dbReference type="ARBA" id="ARBA00022737"/>
    </source>
</evidence>
<keyword evidence="6" id="KW-1185">Reference proteome</keyword>
<dbReference type="Proteomes" id="UP000694569">
    <property type="component" value="Unplaced"/>
</dbReference>
<dbReference type="SUPFAM" id="SSF47473">
    <property type="entry name" value="EF-hand"/>
    <property type="match status" value="1"/>
</dbReference>
<dbReference type="PANTHER" id="PTHR20875:SF2">
    <property type="entry name" value="EF-HAND CALCIUM-BINDING DOMAIN-CONTAINING PROTEIN 6"/>
    <property type="match status" value="1"/>
</dbReference>
<keyword evidence="2" id="KW-0677">Repeat</keyword>
<reference evidence="5" key="1">
    <citation type="submission" date="2025-08" db="UniProtKB">
        <authorList>
            <consortium name="Ensembl"/>
        </authorList>
    </citation>
    <scope>IDENTIFICATION</scope>
</reference>
<accession>A0A8C5WH63</accession>
<protein>
    <recommendedName>
        <fullName evidence="4">EF-hand domain-containing protein</fullName>
    </recommendedName>
</protein>
<dbReference type="InterPro" id="IPR015070">
    <property type="entry name" value="EF_hand_DJBP"/>
</dbReference>
<dbReference type="Pfam" id="PF08976">
    <property type="entry name" value="EF-hand_11"/>
    <property type="match status" value="1"/>
</dbReference>
<evidence type="ECO:0000256" key="3">
    <source>
        <dbReference type="ARBA" id="ARBA00022837"/>
    </source>
</evidence>
<dbReference type="FunFam" id="1.10.238.10:FF:000243">
    <property type="entry name" value="EF-hand calcium binding domain 6"/>
    <property type="match status" value="1"/>
</dbReference>
<dbReference type="GO" id="GO:0005654">
    <property type="term" value="C:nucleoplasm"/>
    <property type="evidence" value="ECO:0007669"/>
    <property type="project" value="TreeGrafter"/>
</dbReference>
<dbReference type="GO" id="GO:0005509">
    <property type="term" value="F:calcium ion binding"/>
    <property type="evidence" value="ECO:0007669"/>
    <property type="project" value="InterPro"/>
</dbReference>
<dbReference type="InterPro" id="IPR052603">
    <property type="entry name" value="EFCB6"/>
</dbReference>
<keyword evidence="3" id="KW-0106">Calcium</keyword>
<feature type="domain" description="EF-hand" evidence="4">
    <location>
        <begin position="1"/>
        <end position="36"/>
    </location>
</feature>
<keyword evidence="1" id="KW-0597">Phosphoprotein</keyword>
<dbReference type="Gene3D" id="1.10.238.10">
    <property type="entry name" value="EF-hand"/>
    <property type="match status" value="1"/>
</dbReference>
<evidence type="ECO:0000313" key="5">
    <source>
        <dbReference type="Ensembl" id="ENSLLEP00000037992.1"/>
    </source>
</evidence>
<evidence type="ECO:0000313" key="6">
    <source>
        <dbReference type="Proteomes" id="UP000694569"/>
    </source>
</evidence>
<dbReference type="PROSITE" id="PS50222">
    <property type="entry name" value="EF_HAND_2"/>
    <property type="match status" value="1"/>
</dbReference>
<evidence type="ECO:0000256" key="1">
    <source>
        <dbReference type="ARBA" id="ARBA00022553"/>
    </source>
</evidence>
<evidence type="ECO:0000259" key="4">
    <source>
        <dbReference type="PROSITE" id="PS50222"/>
    </source>
</evidence>
<dbReference type="PANTHER" id="PTHR20875">
    <property type="entry name" value="EF-HAND CALCIUM-BINDING DOMAIN-CONTAINING PROTEIN 6-RELATED"/>
    <property type="match status" value="1"/>
</dbReference>
<reference evidence="5" key="2">
    <citation type="submission" date="2025-09" db="UniProtKB">
        <authorList>
            <consortium name="Ensembl"/>
        </authorList>
    </citation>
    <scope>IDENTIFICATION</scope>
</reference>